<sequence>MAETKRQSVASSKVAAKGPQLAADLSKAVGVRIRINTTLPSHTVEGIVFAVDAGFDVVVLRDGANFRVVPLGQINSFKVLGTAKEGDEEPITIGRVDTEALRQREAKAILEAKKAEANIGKGVTKEAQELYDYIMRTLPVRWSEKRIVVLDSVLVEPPYGVENVKAPGNKSQALAQIQRIVGGYWQKKKSGTSTPVNNGPPARAPVPAVPLGQRKGG</sequence>
<feature type="domain" description="AD" evidence="2">
    <location>
        <begin position="94"/>
        <end position="189"/>
    </location>
</feature>
<dbReference type="InterPro" id="IPR019181">
    <property type="entry name" value="LSM12_ABD"/>
</dbReference>
<dbReference type="EMBL" id="KN847537">
    <property type="protein sequence ID" value="KIW05733.1"/>
    <property type="molecule type" value="Genomic_DNA"/>
</dbReference>
<dbReference type="GeneID" id="27311563"/>
<dbReference type="AlphaFoldDB" id="A0A0D2AFI3"/>
<proteinExistence type="predicted"/>
<dbReference type="STRING" id="253628.A0A0D2AFI3"/>
<dbReference type="RefSeq" id="XP_016215602.1">
    <property type="nucleotide sequence ID" value="XM_016356809.1"/>
</dbReference>
<organism evidence="3 4">
    <name type="scientific">Verruconis gallopava</name>
    <dbReference type="NCBI Taxonomy" id="253628"/>
    <lineage>
        <taxon>Eukaryota</taxon>
        <taxon>Fungi</taxon>
        <taxon>Dikarya</taxon>
        <taxon>Ascomycota</taxon>
        <taxon>Pezizomycotina</taxon>
        <taxon>Dothideomycetes</taxon>
        <taxon>Pleosporomycetidae</taxon>
        <taxon>Venturiales</taxon>
        <taxon>Sympoventuriaceae</taxon>
        <taxon>Verruconis</taxon>
    </lineage>
</organism>
<evidence type="ECO:0000259" key="2">
    <source>
        <dbReference type="PROSITE" id="PS52001"/>
    </source>
</evidence>
<dbReference type="Pfam" id="PF09793">
    <property type="entry name" value="AD"/>
    <property type="match status" value="1"/>
</dbReference>
<dbReference type="InterPro" id="IPR039683">
    <property type="entry name" value="Lsm12-like"/>
</dbReference>
<name>A0A0D2AFI3_9PEZI</name>
<keyword evidence="4" id="KW-1185">Reference proteome</keyword>
<gene>
    <name evidence="3" type="ORF">PV09_03590</name>
</gene>
<dbReference type="InterPro" id="IPR047574">
    <property type="entry name" value="AD"/>
</dbReference>
<dbReference type="OrthoDB" id="1057137at2759"/>
<dbReference type="InParanoid" id="A0A0D2AFI3"/>
<evidence type="ECO:0000313" key="4">
    <source>
        <dbReference type="Proteomes" id="UP000053259"/>
    </source>
</evidence>
<dbReference type="HOGENOM" id="CLU_073383_1_0_1"/>
<accession>A0A0D2AFI3</accession>
<dbReference type="VEuPathDB" id="FungiDB:PV09_03590"/>
<evidence type="ECO:0000256" key="1">
    <source>
        <dbReference type="SAM" id="MobiDB-lite"/>
    </source>
</evidence>
<dbReference type="Proteomes" id="UP000053259">
    <property type="component" value="Unassembled WGS sequence"/>
</dbReference>
<dbReference type="PROSITE" id="PS52001">
    <property type="entry name" value="AD"/>
    <property type="match status" value="1"/>
</dbReference>
<dbReference type="PANTHER" id="PTHR13542">
    <property type="entry name" value="LSM12 HOMOLOG"/>
    <property type="match status" value="1"/>
</dbReference>
<dbReference type="FunCoup" id="A0A0D2AFI3">
    <property type="interactions" value="640"/>
</dbReference>
<dbReference type="SMART" id="SM00995">
    <property type="entry name" value="AD"/>
    <property type="match status" value="1"/>
</dbReference>
<protein>
    <recommendedName>
        <fullName evidence="2">AD domain-containing protein</fullName>
    </recommendedName>
</protein>
<feature type="region of interest" description="Disordered" evidence="1">
    <location>
        <begin position="188"/>
        <end position="217"/>
    </location>
</feature>
<evidence type="ECO:0000313" key="3">
    <source>
        <dbReference type="EMBL" id="KIW05733.1"/>
    </source>
</evidence>
<reference evidence="3 4" key="1">
    <citation type="submission" date="2015-01" db="EMBL/GenBank/DDBJ databases">
        <title>The Genome Sequence of Ochroconis gallopava CBS43764.</title>
        <authorList>
            <consortium name="The Broad Institute Genomics Platform"/>
            <person name="Cuomo C."/>
            <person name="de Hoog S."/>
            <person name="Gorbushina A."/>
            <person name="Stielow B."/>
            <person name="Teixiera M."/>
            <person name="Abouelleil A."/>
            <person name="Chapman S.B."/>
            <person name="Priest M."/>
            <person name="Young S.K."/>
            <person name="Wortman J."/>
            <person name="Nusbaum C."/>
            <person name="Birren B."/>
        </authorList>
    </citation>
    <scope>NUCLEOTIDE SEQUENCE [LARGE SCALE GENOMIC DNA]</scope>
    <source>
        <strain evidence="3 4">CBS 43764</strain>
    </source>
</reference>